<evidence type="ECO:0000313" key="2">
    <source>
        <dbReference type="EMBL" id="EFC37411.1"/>
    </source>
</evidence>
<dbReference type="Proteomes" id="UP000006671">
    <property type="component" value="Unassembled WGS sequence"/>
</dbReference>
<proteinExistence type="predicted"/>
<reference evidence="2 3" key="1">
    <citation type="journal article" date="2010" name="Cell">
        <title>The genome of Naegleria gruberi illuminates early eukaryotic versatility.</title>
        <authorList>
            <person name="Fritz-Laylin L.K."/>
            <person name="Prochnik S.E."/>
            <person name="Ginger M.L."/>
            <person name="Dacks J.B."/>
            <person name="Carpenter M.L."/>
            <person name="Field M.C."/>
            <person name="Kuo A."/>
            <person name="Paredez A."/>
            <person name="Chapman J."/>
            <person name="Pham J."/>
            <person name="Shu S."/>
            <person name="Neupane R."/>
            <person name="Cipriano M."/>
            <person name="Mancuso J."/>
            <person name="Tu H."/>
            <person name="Salamov A."/>
            <person name="Lindquist E."/>
            <person name="Shapiro H."/>
            <person name="Lucas S."/>
            <person name="Grigoriev I.V."/>
            <person name="Cande W.Z."/>
            <person name="Fulton C."/>
            <person name="Rokhsar D.S."/>
            <person name="Dawson S.C."/>
        </authorList>
    </citation>
    <scope>NUCLEOTIDE SEQUENCE [LARGE SCALE GENOMIC DNA]</scope>
    <source>
        <strain evidence="2 3">NEG-M</strain>
    </source>
</reference>
<dbReference type="AlphaFoldDB" id="D2W0D2"/>
<dbReference type="PANTHER" id="PTHR10845">
    <property type="entry name" value="REGULATOR OF G PROTEIN SIGNALING"/>
    <property type="match status" value="1"/>
</dbReference>
<dbReference type="PROSITE" id="PS50132">
    <property type="entry name" value="RGS"/>
    <property type="match status" value="1"/>
</dbReference>
<name>D2W0D2_NAEGR</name>
<dbReference type="InParanoid" id="D2W0D2"/>
<dbReference type="OrthoDB" id="196547at2759"/>
<feature type="domain" description="RGS" evidence="1">
    <location>
        <begin position="13"/>
        <end position="133"/>
    </location>
</feature>
<dbReference type="RefSeq" id="XP_002670155.1">
    <property type="nucleotide sequence ID" value="XM_002670109.1"/>
</dbReference>
<dbReference type="KEGG" id="ngr:NAEGRDRAFT_53698"/>
<accession>D2W0D2</accession>
<keyword evidence="3" id="KW-1185">Reference proteome</keyword>
<dbReference type="GeneID" id="8861058"/>
<dbReference type="InterPro" id="IPR044926">
    <property type="entry name" value="RGS_subdomain_2"/>
</dbReference>
<evidence type="ECO:0000259" key="1">
    <source>
        <dbReference type="PROSITE" id="PS50132"/>
    </source>
</evidence>
<protein>
    <submittedName>
        <fullName evidence="2">Predicted protein</fullName>
    </submittedName>
</protein>
<dbReference type="InterPro" id="IPR016137">
    <property type="entry name" value="RGS"/>
</dbReference>
<dbReference type="VEuPathDB" id="AmoebaDB:NAEGRDRAFT_53698"/>
<dbReference type="SUPFAM" id="SSF48097">
    <property type="entry name" value="Regulator of G-protein signaling, RGS"/>
    <property type="match status" value="1"/>
</dbReference>
<dbReference type="InterPro" id="IPR036305">
    <property type="entry name" value="RGS_sf"/>
</dbReference>
<organism evidence="3">
    <name type="scientific">Naegleria gruberi</name>
    <name type="common">Amoeba</name>
    <dbReference type="NCBI Taxonomy" id="5762"/>
    <lineage>
        <taxon>Eukaryota</taxon>
        <taxon>Discoba</taxon>
        <taxon>Heterolobosea</taxon>
        <taxon>Tetramitia</taxon>
        <taxon>Eutetramitia</taxon>
        <taxon>Vahlkampfiidae</taxon>
        <taxon>Naegleria</taxon>
    </lineage>
</organism>
<dbReference type="SMART" id="SM00315">
    <property type="entry name" value="RGS"/>
    <property type="match status" value="1"/>
</dbReference>
<dbReference type="EMBL" id="GG738918">
    <property type="protein sequence ID" value="EFC37411.1"/>
    <property type="molecule type" value="Genomic_DNA"/>
</dbReference>
<dbReference type="Gene3D" id="1.10.167.10">
    <property type="entry name" value="Regulator of G-protein Signalling 4, domain 2"/>
    <property type="match status" value="1"/>
</dbReference>
<dbReference type="Pfam" id="PF00615">
    <property type="entry name" value="RGS"/>
    <property type="match status" value="1"/>
</dbReference>
<evidence type="ECO:0000313" key="3">
    <source>
        <dbReference type="Proteomes" id="UP000006671"/>
    </source>
</evidence>
<dbReference type="PANTHER" id="PTHR10845:SF192">
    <property type="entry name" value="DOUBLE HIT, ISOFORM B"/>
    <property type="match status" value="1"/>
</dbReference>
<gene>
    <name evidence="2" type="ORF">NAEGRDRAFT_53698</name>
</gene>
<sequence>MQKRGEHKVLESEIESVLNNKETLKVLLDFARRSFCPEGILFYKDVQHYKKLVIKYQDHEFNTAFHNTETIKKHRSNVQKLVSNIVKSYLAEGSVNELNLPNVKILRNDINAKLAELEHNHSPYPVDLFDSAQVETLLTILGLYERLKYSNKSILDYSTHWRSKTTPHI</sequence>